<evidence type="ECO:0000256" key="2">
    <source>
        <dbReference type="ARBA" id="ARBA00022448"/>
    </source>
</evidence>
<feature type="transmembrane region" description="Helical" evidence="7">
    <location>
        <begin position="312"/>
        <end position="330"/>
    </location>
</feature>
<feature type="transmembrane region" description="Helical" evidence="7">
    <location>
        <begin position="358"/>
        <end position="378"/>
    </location>
</feature>
<feature type="transmembrane region" description="Helical" evidence="7">
    <location>
        <begin position="271"/>
        <end position="292"/>
    </location>
</feature>
<accession>A0A9R0JBG4</accession>
<gene>
    <name evidence="10" type="primary">LOC110802337</name>
</gene>
<organism evidence="9 10">
    <name type="scientific">Spinacia oleracea</name>
    <name type="common">Spinach</name>
    <dbReference type="NCBI Taxonomy" id="3562"/>
    <lineage>
        <taxon>Eukaryota</taxon>
        <taxon>Viridiplantae</taxon>
        <taxon>Streptophyta</taxon>
        <taxon>Embryophyta</taxon>
        <taxon>Tracheophyta</taxon>
        <taxon>Spermatophyta</taxon>
        <taxon>Magnoliopsida</taxon>
        <taxon>eudicotyledons</taxon>
        <taxon>Gunneridae</taxon>
        <taxon>Pentapetalae</taxon>
        <taxon>Caryophyllales</taxon>
        <taxon>Chenopodiaceae</taxon>
        <taxon>Chenopodioideae</taxon>
        <taxon>Anserineae</taxon>
        <taxon>Spinacia</taxon>
    </lineage>
</organism>
<feature type="transmembrane region" description="Helical" evidence="7">
    <location>
        <begin position="78"/>
        <end position="103"/>
    </location>
</feature>
<protein>
    <submittedName>
        <fullName evidence="10">Proline transporter 2 isoform X1</fullName>
    </submittedName>
</protein>
<sequence length="453" mass="50862">MYMENNTEGNIRQQEVLNLESGSTKDDQYQDEGPASASAHAIGKDSWQQVSLMLVTSFNCGWVLSFSNLMLVPLGWTWGIVCLLFVGFFSCYSGWLLAGFHFIQGQRFIRYRDMMGHLFGKKMYFVTYFLQFSTFILVNMGFILLGGRALKEINLVFSDTAMRLQYFIIITGVVYCIFAIVVPNMSAMRVWIGASAILTFGFIGVLLVVSAKDGKSISHKNYEVKGSTVGKVFNALGAVSAILVSNSSGMIPEIQSTLKKPAVRNMRIALLLQYTVGLSVYYGVSIAGYWIYGSEVPDYLPMALSGPKWAKILINLAVFLQNVISQHMFIQPVHEALDTKFLKDDEGTYSRENFKRRIFLRVLVFTGNTFVAAALPFMGDFMNLLGSFTLVTLTFIFPSMIYIKVKGNTARTEKKAWHWTVIIVFSILAVVTTISAVRLIINNVRNYQLFANQ</sequence>
<dbReference type="Proteomes" id="UP000813463">
    <property type="component" value="Chromosome 1"/>
</dbReference>
<feature type="transmembrane region" description="Helical" evidence="7">
    <location>
        <begin position="231"/>
        <end position="251"/>
    </location>
</feature>
<feature type="domain" description="Amino acid transporter transmembrane" evidence="8">
    <location>
        <begin position="44"/>
        <end position="437"/>
    </location>
</feature>
<evidence type="ECO:0000256" key="4">
    <source>
        <dbReference type="ARBA" id="ARBA00022970"/>
    </source>
</evidence>
<keyword evidence="6 7" id="KW-0472">Membrane</keyword>
<dbReference type="GeneID" id="110802337"/>
<dbReference type="AlphaFoldDB" id="A0A9R0JBG4"/>
<evidence type="ECO:0000259" key="8">
    <source>
        <dbReference type="Pfam" id="PF01490"/>
    </source>
</evidence>
<keyword evidence="4" id="KW-0029">Amino-acid transport</keyword>
<keyword evidence="3 7" id="KW-0812">Transmembrane</keyword>
<evidence type="ECO:0000256" key="1">
    <source>
        <dbReference type="ARBA" id="ARBA00004370"/>
    </source>
</evidence>
<dbReference type="InterPro" id="IPR013057">
    <property type="entry name" value="AA_transpt_TM"/>
</dbReference>
<name>A0A9R0JBG4_SPIOL</name>
<proteinExistence type="predicted"/>
<dbReference type="GO" id="GO:0003333">
    <property type="term" value="P:amino acid transmembrane transport"/>
    <property type="evidence" value="ECO:0000318"/>
    <property type="project" value="GO_Central"/>
</dbReference>
<dbReference type="Pfam" id="PF01490">
    <property type="entry name" value="Aa_trans"/>
    <property type="match status" value="1"/>
</dbReference>
<reference evidence="10" key="2">
    <citation type="submission" date="2025-08" db="UniProtKB">
        <authorList>
            <consortium name="RefSeq"/>
        </authorList>
    </citation>
    <scope>IDENTIFICATION</scope>
    <source>
        <tissue evidence="10">Leaf</tissue>
    </source>
</reference>
<keyword evidence="9" id="KW-1185">Reference proteome</keyword>
<feature type="transmembrane region" description="Helical" evidence="7">
    <location>
        <begin position="50"/>
        <end position="72"/>
    </location>
</feature>
<comment type="subcellular location">
    <subcellularLocation>
        <location evidence="1">Membrane</location>
    </subcellularLocation>
</comment>
<dbReference type="GO" id="GO:0015171">
    <property type="term" value="F:amino acid transmembrane transporter activity"/>
    <property type="evidence" value="ECO:0000318"/>
    <property type="project" value="GO_Central"/>
</dbReference>
<evidence type="ECO:0000313" key="9">
    <source>
        <dbReference type="Proteomes" id="UP000813463"/>
    </source>
</evidence>
<evidence type="ECO:0000256" key="6">
    <source>
        <dbReference type="ARBA" id="ARBA00023136"/>
    </source>
</evidence>
<dbReference type="OrthoDB" id="40134at2759"/>
<evidence type="ECO:0000256" key="7">
    <source>
        <dbReference type="SAM" id="Phobius"/>
    </source>
</evidence>
<feature type="transmembrane region" description="Helical" evidence="7">
    <location>
        <begin position="190"/>
        <end position="211"/>
    </location>
</feature>
<feature type="transmembrane region" description="Helical" evidence="7">
    <location>
        <begin position="384"/>
        <end position="405"/>
    </location>
</feature>
<dbReference type="PANTHER" id="PTHR48017">
    <property type="entry name" value="OS05G0424000 PROTEIN-RELATED"/>
    <property type="match status" value="1"/>
</dbReference>
<dbReference type="KEGG" id="soe:110802337"/>
<dbReference type="GO" id="GO:0016020">
    <property type="term" value="C:membrane"/>
    <property type="evidence" value="ECO:0000318"/>
    <property type="project" value="GO_Central"/>
</dbReference>
<keyword evidence="2" id="KW-0813">Transport</keyword>
<reference evidence="9" key="1">
    <citation type="journal article" date="2021" name="Nat. Commun.">
        <title>Genomic analyses provide insights into spinach domestication and the genetic basis of agronomic traits.</title>
        <authorList>
            <person name="Cai X."/>
            <person name="Sun X."/>
            <person name="Xu C."/>
            <person name="Sun H."/>
            <person name="Wang X."/>
            <person name="Ge C."/>
            <person name="Zhang Z."/>
            <person name="Wang Q."/>
            <person name="Fei Z."/>
            <person name="Jiao C."/>
            <person name="Wang Q."/>
        </authorList>
    </citation>
    <scope>NUCLEOTIDE SEQUENCE [LARGE SCALE GENOMIC DNA]</scope>
    <source>
        <strain evidence="9">cv. Varoflay</strain>
    </source>
</reference>
<evidence type="ECO:0000256" key="3">
    <source>
        <dbReference type="ARBA" id="ARBA00022692"/>
    </source>
</evidence>
<evidence type="ECO:0000256" key="5">
    <source>
        <dbReference type="ARBA" id="ARBA00022989"/>
    </source>
</evidence>
<feature type="transmembrane region" description="Helical" evidence="7">
    <location>
        <begin position="124"/>
        <end position="144"/>
    </location>
</feature>
<dbReference type="RefSeq" id="XP_021863480.1">
    <property type="nucleotide sequence ID" value="XM_022007788.2"/>
</dbReference>
<feature type="transmembrane region" description="Helical" evidence="7">
    <location>
        <begin position="164"/>
        <end position="183"/>
    </location>
</feature>
<feature type="transmembrane region" description="Helical" evidence="7">
    <location>
        <begin position="417"/>
        <end position="441"/>
    </location>
</feature>
<keyword evidence="5 7" id="KW-1133">Transmembrane helix</keyword>
<evidence type="ECO:0000313" key="10">
    <source>
        <dbReference type="RefSeq" id="XP_021863480.1"/>
    </source>
</evidence>